<protein>
    <submittedName>
        <fullName evidence="2">Phosphotransferase enzyme family protein</fullName>
    </submittedName>
</protein>
<evidence type="ECO:0000313" key="2">
    <source>
        <dbReference type="EMBL" id="SFL14570.1"/>
    </source>
</evidence>
<evidence type="ECO:0000313" key="3">
    <source>
        <dbReference type="Proteomes" id="UP000323300"/>
    </source>
</evidence>
<dbReference type="InterPro" id="IPR002575">
    <property type="entry name" value="Aminoglycoside_PTrfase"/>
</dbReference>
<proteinExistence type="predicted"/>
<dbReference type="RefSeq" id="WP_188130619.1">
    <property type="nucleotide sequence ID" value="NZ_BSPE01000052.1"/>
</dbReference>
<gene>
    <name evidence="2" type="ORF">SAMN04488498_1402</name>
</gene>
<evidence type="ECO:0000259" key="1">
    <source>
        <dbReference type="Pfam" id="PF01636"/>
    </source>
</evidence>
<sequence>MDRVRSQVLWFGKVPPDLMLREIAARRMTCSPADADDTFSDAVGARAVVLNFATGLETDLLALGEKHIARFVDQGLRVDIVAPDDKAMGKVQTILAKFASLPGVFFHTGPTSPMVAEAIARHDAGPTPRPGLAIVVEDGRERLRKAEEILFQRAFGHCSEIKLVELSGGRSSARVFAVHMVVDGSNAGVWPQPAFANLDRNAKIAREYEKYREFADGFIPFGLRPNISDVVAGSDYSLLVGNFVDRSESLRDLAERDVASAAVTCLLDETLGGWRDQAYAIAPQRGSVSEIMHAAELWDAGKIQSEYVDRAQEHRVMETPEKLRAALAQLDQQYRIAPVHGDLHGENVRVRGNNSILIDLASVCRAPITADLAALETWFAFELATKDDPLIYYDANWRALVNHLYAPDAFRHPPGPCRPTAPRAWMSNIARQIRTKGLAIQSCPDEYQTAVAVQLLRRCQWNDGPPGDRGRRAHGYRLAAALVADLDGGTK</sequence>
<accession>A0A1I4FB88</accession>
<feature type="domain" description="Aminoglycoside phosphotransferase" evidence="1">
    <location>
        <begin position="300"/>
        <end position="376"/>
    </location>
</feature>
<organism evidence="2 3">
    <name type="scientific">Neomesorhizobium albiziae</name>
    <dbReference type="NCBI Taxonomy" id="335020"/>
    <lineage>
        <taxon>Bacteria</taxon>
        <taxon>Pseudomonadati</taxon>
        <taxon>Pseudomonadota</taxon>
        <taxon>Alphaproteobacteria</taxon>
        <taxon>Hyphomicrobiales</taxon>
        <taxon>Phyllobacteriaceae</taxon>
        <taxon>Neomesorhizobium</taxon>
    </lineage>
</organism>
<keyword evidence="3" id="KW-1185">Reference proteome</keyword>
<dbReference type="Proteomes" id="UP000323300">
    <property type="component" value="Unassembled WGS sequence"/>
</dbReference>
<dbReference type="Pfam" id="PF01636">
    <property type="entry name" value="APH"/>
    <property type="match status" value="1"/>
</dbReference>
<dbReference type="GO" id="GO:0016740">
    <property type="term" value="F:transferase activity"/>
    <property type="evidence" value="ECO:0007669"/>
    <property type="project" value="UniProtKB-KW"/>
</dbReference>
<keyword evidence="2" id="KW-0808">Transferase</keyword>
<name>A0A1I4FB88_9HYPH</name>
<reference evidence="2 3" key="1">
    <citation type="submission" date="2016-10" db="EMBL/GenBank/DDBJ databases">
        <authorList>
            <person name="Varghese N."/>
            <person name="Submissions S."/>
        </authorList>
    </citation>
    <scope>NUCLEOTIDE SEQUENCE [LARGE SCALE GENOMIC DNA]</scope>
    <source>
        <strain evidence="2 3">DSM 21822</strain>
    </source>
</reference>
<dbReference type="EMBL" id="FOSL01000040">
    <property type="protein sequence ID" value="SFL14570.1"/>
    <property type="molecule type" value="Genomic_DNA"/>
</dbReference>
<dbReference type="SUPFAM" id="SSF56112">
    <property type="entry name" value="Protein kinase-like (PK-like)"/>
    <property type="match status" value="1"/>
</dbReference>
<dbReference type="Gene3D" id="3.90.1200.10">
    <property type="match status" value="1"/>
</dbReference>
<dbReference type="InterPro" id="IPR011009">
    <property type="entry name" value="Kinase-like_dom_sf"/>
</dbReference>
<dbReference type="AlphaFoldDB" id="A0A1I4FB88"/>